<protein>
    <submittedName>
        <fullName evidence="3">Regulator of nucleoside diphosphate kinase</fullName>
    </submittedName>
</protein>
<keyword evidence="3" id="KW-0808">Transferase</keyword>
<evidence type="ECO:0000313" key="4">
    <source>
        <dbReference type="Proteomes" id="UP000243359"/>
    </source>
</evidence>
<dbReference type="STRING" id="1392877.SAMN05216221_3343"/>
<feature type="domain" description="Regulator of nucleoside diphosphate kinase N-terminal" evidence="2">
    <location>
        <begin position="5"/>
        <end position="44"/>
    </location>
</feature>
<dbReference type="OrthoDB" id="192847at2"/>
<dbReference type="NCBIfam" id="NF004396">
    <property type="entry name" value="PRK05753.1"/>
    <property type="match status" value="1"/>
</dbReference>
<dbReference type="EMBL" id="LT629751">
    <property type="protein sequence ID" value="SDT05535.1"/>
    <property type="molecule type" value="Genomic_DNA"/>
</dbReference>
<dbReference type="Proteomes" id="UP000243359">
    <property type="component" value="Chromosome I"/>
</dbReference>
<dbReference type="GO" id="GO:0032784">
    <property type="term" value="P:regulation of DNA-templated transcription elongation"/>
    <property type="evidence" value="ECO:0007669"/>
    <property type="project" value="InterPro"/>
</dbReference>
<dbReference type="PANTHER" id="PTHR30437">
    <property type="entry name" value="TRANSCRIPTION ELONGATION FACTOR GREA"/>
    <property type="match status" value="1"/>
</dbReference>
<dbReference type="FunFam" id="3.10.50.30:FF:000002">
    <property type="entry name" value="Regulator of nucleoside diphosphate kinase"/>
    <property type="match status" value="1"/>
</dbReference>
<gene>
    <name evidence="3" type="ORF">SAMN05216221_3343</name>
</gene>
<feature type="domain" description="Transcription elongation factor GreA/GreB C-terminal" evidence="1">
    <location>
        <begin position="51"/>
        <end position="125"/>
    </location>
</feature>
<keyword evidence="4" id="KW-1185">Reference proteome</keyword>
<dbReference type="InterPro" id="IPR029462">
    <property type="entry name" value="Rnk_N"/>
</dbReference>
<dbReference type="AlphaFoldDB" id="A0A1H1X879"/>
<dbReference type="PANTHER" id="PTHR30437:SF5">
    <property type="entry name" value="REGULATOR OF NUCLEOSIDE DIPHOSPHATE KINASE"/>
    <property type="match status" value="1"/>
</dbReference>
<sequence>MSLSPPITITRLDLQRLEKLLDSLDEFGPAAEALERELGRAEVVGLDEVPPGVVTMNSTARCREEASGKEYRLTLVYPHEAGGEGTVSVLAPVGCALLGLSVGQTIDWAVPGGKALQLTLLGVDYQPEAAGAVR</sequence>
<evidence type="ECO:0000313" key="3">
    <source>
        <dbReference type="EMBL" id="SDT05535.1"/>
    </source>
</evidence>
<proteinExistence type="predicted"/>
<dbReference type="RefSeq" id="WP_090350492.1">
    <property type="nucleotide sequence ID" value="NZ_LT629751.1"/>
</dbReference>
<keyword evidence="3" id="KW-0418">Kinase</keyword>
<dbReference type="GO" id="GO:0070063">
    <property type="term" value="F:RNA polymerase binding"/>
    <property type="evidence" value="ECO:0007669"/>
    <property type="project" value="InterPro"/>
</dbReference>
<organism evidence="3 4">
    <name type="scientific">Pseudomonas oryzae</name>
    <dbReference type="NCBI Taxonomy" id="1392877"/>
    <lineage>
        <taxon>Bacteria</taxon>
        <taxon>Pseudomonadati</taxon>
        <taxon>Pseudomonadota</taxon>
        <taxon>Gammaproteobacteria</taxon>
        <taxon>Pseudomonadales</taxon>
        <taxon>Pseudomonadaceae</taxon>
        <taxon>Pseudomonas</taxon>
    </lineage>
</organism>
<evidence type="ECO:0000259" key="2">
    <source>
        <dbReference type="Pfam" id="PF14760"/>
    </source>
</evidence>
<dbReference type="InterPro" id="IPR036953">
    <property type="entry name" value="GreA/GreB_C_sf"/>
</dbReference>
<dbReference type="InterPro" id="IPR001437">
    <property type="entry name" value="Tscrpt_elong_fac_GreA/B_C"/>
</dbReference>
<dbReference type="Pfam" id="PF14760">
    <property type="entry name" value="Rnk_N"/>
    <property type="match status" value="1"/>
</dbReference>
<dbReference type="Pfam" id="PF01272">
    <property type="entry name" value="GreA_GreB"/>
    <property type="match status" value="1"/>
</dbReference>
<name>A0A1H1X879_9PSED</name>
<dbReference type="GO" id="GO:0016301">
    <property type="term" value="F:kinase activity"/>
    <property type="evidence" value="ECO:0007669"/>
    <property type="project" value="UniProtKB-KW"/>
</dbReference>
<dbReference type="GO" id="GO:0006354">
    <property type="term" value="P:DNA-templated transcription elongation"/>
    <property type="evidence" value="ECO:0007669"/>
    <property type="project" value="TreeGrafter"/>
</dbReference>
<dbReference type="Gene3D" id="1.10.286.20">
    <property type="match status" value="1"/>
</dbReference>
<evidence type="ECO:0000259" key="1">
    <source>
        <dbReference type="Pfam" id="PF01272"/>
    </source>
</evidence>
<dbReference type="SUPFAM" id="SSF54534">
    <property type="entry name" value="FKBP-like"/>
    <property type="match status" value="1"/>
</dbReference>
<dbReference type="GO" id="GO:0003677">
    <property type="term" value="F:DNA binding"/>
    <property type="evidence" value="ECO:0007669"/>
    <property type="project" value="InterPro"/>
</dbReference>
<dbReference type="InterPro" id="IPR023459">
    <property type="entry name" value="Tscrpt_elong_fac_GreA/B_fam"/>
</dbReference>
<accession>A0A1H1X879</accession>
<dbReference type="Gene3D" id="3.10.50.30">
    <property type="entry name" value="Transcription elongation factor, GreA/GreB, C-terminal domain"/>
    <property type="match status" value="1"/>
</dbReference>
<reference evidence="4" key="1">
    <citation type="submission" date="2016-10" db="EMBL/GenBank/DDBJ databases">
        <authorList>
            <person name="Varghese N."/>
            <person name="Submissions S."/>
        </authorList>
    </citation>
    <scope>NUCLEOTIDE SEQUENCE [LARGE SCALE GENOMIC DNA]</scope>
    <source>
        <strain evidence="4">KCTC 32247</strain>
    </source>
</reference>